<name>A0ABT8KL45_9BACT</name>
<dbReference type="Proteomes" id="UP001172082">
    <property type="component" value="Unassembled WGS sequence"/>
</dbReference>
<keyword evidence="2" id="KW-1185">Reference proteome</keyword>
<organism evidence="1 2">
    <name type="scientific">Splendidivirga corallicola</name>
    <dbReference type="NCBI Taxonomy" id="3051826"/>
    <lineage>
        <taxon>Bacteria</taxon>
        <taxon>Pseudomonadati</taxon>
        <taxon>Bacteroidota</taxon>
        <taxon>Cytophagia</taxon>
        <taxon>Cytophagales</taxon>
        <taxon>Splendidivirgaceae</taxon>
        <taxon>Splendidivirga</taxon>
    </lineage>
</organism>
<sequence>MEKKAFILAHFFFICLLCGCVEPFDSEIPGGSNFLTIDALITDEPGPYLVELSRSGSLSGDGFEPVSNAVVSIEEENGITEQLTEESEGKYFTSKTGIIGKAGKRYRLRVSLSDGEVYESSWSLLKRAPPIDRVYWNYEQKEDNDGNILEGAQLFVDAHDPENNTKFYKYEWIETWTYIVPFATALEFLENFDIVPREKNQICWIDTLSSAINIVSSLKNSEDVVIEHPLNFVSTETGRLRLRYSILVKQLALSEEEYFFWKSLKETNNELGNLFDKQPQSIQSNIRNISNPDQRVLGYFSASGVSTKRIFIDNKDLPERVIVKSFVDDCELIEIPFTQPFDIAQKEVLSKIRNGYLFYDFAGLLSPTGFYVTKDICADCTIKGGRVVKPEFWID</sequence>
<accession>A0ABT8KL45</accession>
<dbReference type="PROSITE" id="PS51257">
    <property type="entry name" value="PROKAR_LIPOPROTEIN"/>
    <property type="match status" value="1"/>
</dbReference>
<gene>
    <name evidence="1" type="ORF">QQ008_02960</name>
</gene>
<reference evidence="1" key="1">
    <citation type="submission" date="2023-06" db="EMBL/GenBank/DDBJ databases">
        <title>Genomic of Parafulvivirga corallium.</title>
        <authorList>
            <person name="Wang G."/>
        </authorList>
    </citation>
    <scope>NUCLEOTIDE SEQUENCE</scope>
    <source>
        <strain evidence="1">BMA10</strain>
    </source>
</reference>
<dbReference type="RefSeq" id="WP_346750320.1">
    <property type="nucleotide sequence ID" value="NZ_JAUJEA010000001.1"/>
</dbReference>
<dbReference type="EMBL" id="JAUJEA010000001">
    <property type="protein sequence ID" value="MDN5200295.1"/>
    <property type="molecule type" value="Genomic_DNA"/>
</dbReference>
<evidence type="ECO:0000313" key="2">
    <source>
        <dbReference type="Proteomes" id="UP001172082"/>
    </source>
</evidence>
<dbReference type="Pfam" id="PF14054">
    <property type="entry name" value="DUF4249"/>
    <property type="match status" value="1"/>
</dbReference>
<comment type="caution">
    <text evidence="1">The sequence shown here is derived from an EMBL/GenBank/DDBJ whole genome shotgun (WGS) entry which is preliminary data.</text>
</comment>
<dbReference type="InterPro" id="IPR025345">
    <property type="entry name" value="DUF4249"/>
</dbReference>
<protein>
    <submittedName>
        <fullName evidence="1">DUF4249 domain-containing protein</fullName>
    </submittedName>
</protein>
<evidence type="ECO:0000313" key="1">
    <source>
        <dbReference type="EMBL" id="MDN5200295.1"/>
    </source>
</evidence>
<proteinExistence type="predicted"/>